<dbReference type="OrthoDB" id="4251469at2"/>
<accession>A0A1S2PNL4</accession>
<proteinExistence type="predicted"/>
<reference evidence="2 3" key="1">
    <citation type="submission" date="2016-10" db="EMBL/GenBank/DDBJ databases">
        <title>Genome sequence of Streptomyces sp. MUSC 1.</title>
        <authorList>
            <person name="Lee L.-H."/>
            <person name="Ser H.-L."/>
            <person name="Law J.W.-F."/>
        </authorList>
    </citation>
    <scope>NUCLEOTIDE SEQUENCE [LARGE SCALE GENOMIC DNA]</scope>
    <source>
        <strain evidence="2 3">MUSC 1</strain>
    </source>
</reference>
<feature type="compositionally biased region" description="Low complexity" evidence="1">
    <location>
        <begin position="30"/>
        <end position="46"/>
    </location>
</feature>
<organism evidence="2 3">
    <name type="scientific">Streptomyces monashensis</name>
    <dbReference type="NCBI Taxonomy" id="1678012"/>
    <lineage>
        <taxon>Bacteria</taxon>
        <taxon>Bacillati</taxon>
        <taxon>Actinomycetota</taxon>
        <taxon>Actinomycetes</taxon>
        <taxon>Kitasatosporales</taxon>
        <taxon>Streptomycetaceae</taxon>
        <taxon>Streptomyces</taxon>
    </lineage>
</organism>
<name>A0A1S2PNL4_9ACTN</name>
<dbReference type="EMBL" id="MLYO01000067">
    <property type="protein sequence ID" value="OIJ94995.1"/>
    <property type="molecule type" value="Genomic_DNA"/>
</dbReference>
<dbReference type="AlphaFoldDB" id="A0A1S2PNL4"/>
<evidence type="ECO:0000256" key="1">
    <source>
        <dbReference type="SAM" id="MobiDB-lite"/>
    </source>
</evidence>
<gene>
    <name evidence="2" type="ORF">BIV23_35645</name>
</gene>
<comment type="caution">
    <text evidence="2">The sequence shown here is derived from an EMBL/GenBank/DDBJ whole genome shotgun (WGS) entry which is preliminary data.</text>
</comment>
<protein>
    <submittedName>
        <fullName evidence="2">Uncharacterized protein</fullName>
    </submittedName>
</protein>
<dbReference type="Proteomes" id="UP000179642">
    <property type="component" value="Unassembled WGS sequence"/>
</dbReference>
<keyword evidence="3" id="KW-1185">Reference proteome</keyword>
<feature type="region of interest" description="Disordered" evidence="1">
    <location>
        <begin position="14"/>
        <end position="57"/>
    </location>
</feature>
<evidence type="ECO:0000313" key="3">
    <source>
        <dbReference type="Proteomes" id="UP000179642"/>
    </source>
</evidence>
<evidence type="ECO:0000313" key="2">
    <source>
        <dbReference type="EMBL" id="OIJ94995.1"/>
    </source>
</evidence>
<sequence length="198" mass="20610">MTATAVLLTAACEQHSRQSSGAPTGMVSATPSGLPRSGTPSTGPSPVAHPSTGKAGPANEAALHQAADSIEQLGASFPDTYTGTEVDTAGDRLIVYRKTDSRFDAALAKLGLGVHVDLHDAPRSRKEIRATHDRVVPLMGNTTGYRIVRVSSGGDELGFTRGVVEVGVNGDLQQAKRELGAKFSDRIQVVAVEPPAGW</sequence>